<organism evidence="3 4">
    <name type="scientific">Telmatocola sphagniphila</name>
    <dbReference type="NCBI Taxonomy" id="1123043"/>
    <lineage>
        <taxon>Bacteria</taxon>
        <taxon>Pseudomonadati</taxon>
        <taxon>Planctomycetota</taxon>
        <taxon>Planctomycetia</taxon>
        <taxon>Gemmatales</taxon>
        <taxon>Gemmataceae</taxon>
    </lineage>
</organism>
<proteinExistence type="predicted"/>
<name>A0A8E6B2F0_9BACT</name>
<dbReference type="Proteomes" id="UP000676194">
    <property type="component" value="Chromosome"/>
</dbReference>
<dbReference type="KEGG" id="tsph:KIH39_14200"/>
<feature type="domain" description="Glycosyl transferase family 1" evidence="1">
    <location>
        <begin position="181"/>
        <end position="296"/>
    </location>
</feature>
<dbReference type="EMBL" id="CP074694">
    <property type="protein sequence ID" value="QVL30017.1"/>
    <property type="molecule type" value="Genomic_DNA"/>
</dbReference>
<gene>
    <name evidence="3" type="ORF">KIH39_14200</name>
</gene>
<feature type="domain" description="Glycosyltransferase subfamily 4-like N-terminal" evidence="2">
    <location>
        <begin position="18"/>
        <end position="170"/>
    </location>
</feature>
<evidence type="ECO:0000259" key="1">
    <source>
        <dbReference type="Pfam" id="PF00534"/>
    </source>
</evidence>
<dbReference type="SUPFAM" id="SSF53756">
    <property type="entry name" value="UDP-Glycosyltransferase/glycogen phosphorylase"/>
    <property type="match status" value="1"/>
</dbReference>
<dbReference type="InterPro" id="IPR028098">
    <property type="entry name" value="Glyco_trans_4-like_N"/>
</dbReference>
<dbReference type="Pfam" id="PF13439">
    <property type="entry name" value="Glyco_transf_4"/>
    <property type="match status" value="1"/>
</dbReference>
<dbReference type="InterPro" id="IPR001296">
    <property type="entry name" value="Glyco_trans_1"/>
</dbReference>
<evidence type="ECO:0000259" key="2">
    <source>
        <dbReference type="Pfam" id="PF13439"/>
    </source>
</evidence>
<dbReference type="AlphaFoldDB" id="A0A8E6B2F0"/>
<dbReference type="PANTHER" id="PTHR45947:SF3">
    <property type="entry name" value="SULFOQUINOVOSYL TRANSFERASE SQD2"/>
    <property type="match status" value="1"/>
</dbReference>
<protein>
    <submittedName>
        <fullName evidence="3">Glycosyltransferase family 1 protein</fullName>
    </submittedName>
</protein>
<evidence type="ECO:0000313" key="3">
    <source>
        <dbReference type="EMBL" id="QVL30017.1"/>
    </source>
</evidence>
<dbReference type="CDD" id="cd03814">
    <property type="entry name" value="GT4-like"/>
    <property type="match status" value="1"/>
</dbReference>
<dbReference type="Pfam" id="PF00534">
    <property type="entry name" value="Glycos_transf_1"/>
    <property type="match status" value="1"/>
</dbReference>
<sequence length="352" mass="39881">MTSRLKILIATDAWKPQVNGVVRTLTTTSELLRSWGHEVEVVEPSQFKTFAIPFYPEIPLSFATINHLVQRIRKFHPDAIHISTEGPIGLAARAICIRRKWKFTTSYHTKFPEYLKKMLFLPLAGGYSYMRRFHSRSSGIMVATPSLEQELRLRRFLPELNRWSRGVNLSLFYQREKTHSWPKPVLMYVGRVSKEKNIEAFLKADVPGTKVVVGDGPHRSKLQHDFQKAIFVGYRRGEALAEMYSQADCFVFPSHTDTFGLVMIESLACGVPVAAYPVIGPVDVITEPGTGALNDNLALAIEQALKTASPEACLRHAQTFTWEKSTRQFLSNLRNRHTGEPFTPARIEPLTV</sequence>
<dbReference type="Gene3D" id="3.40.50.2000">
    <property type="entry name" value="Glycogen Phosphorylase B"/>
    <property type="match status" value="2"/>
</dbReference>
<evidence type="ECO:0000313" key="4">
    <source>
        <dbReference type="Proteomes" id="UP000676194"/>
    </source>
</evidence>
<reference evidence="3" key="1">
    <citation type="submission" date="2021-05" db="EMBL/GenBank/DDBJ databases">
        <title>Complete genome sequence of the cellulolytic planctomycete Telmatocola sphagniphila SP2T and characterization of the first cellulase from planctomycetes.</title>
        <authorList>
            <person name="Rakitin A.L."/>
            <person name="Beletsky A.V."/>
            <person name="Naumoff D.G."/>
            <person name="Kulichevskaya I.S."/>
            <person name="Mardanov A.V."/>
            <person name="Ravin N.V."/>
            <person name="Dedysh S.N."/>
        </authorList>
    </citation>
    <scope>NUCLEOTIDE SEQUENCE</scope>
    <source>
        <strain evidence="3">SP2T</strain>
    </source>
</reference>
<keyword evidence="4" id="KW-1185">Reference proteome</keyword>
<dbReference type="PANTHER" id="PTHR45947">
    <property type="entry name" value="SULFOQUINOVOSYL TRANSFERASE SQD2"/>
    <property type="match status" value="1"/>
</dbReference>
<dbReference type="RefSeq" id="WP_213493901.1">
    <property type="nucleotide sequence ID" value="NZ_CP074694.1"/>
</dbReference>
<dbReference type="GO" id="GO:0016757">
    <property type="term" value="F:glycosyltransferase activity"/>
    <property type="evidence" value="ECO:0007669"/>
    <property type="project" value="InterPro"/>
</dbReference>
<dbReference type="InterPro" id="IPR050194">
    <property type="entry name" value="Glycosyltransferase_grp1"/>
</dbReference>
<accession>A0A8E6B2F0</accession>